<reference evidence="2 3" key="1">
    <citation type="submission" date="2023-03" db="EMBL/GenBank/DDBJ databases">
        <title>Genome insight into feeding habits of ladybird beetles.</title>
        <authorList>
            <person name="Li H.-S."/>
            <person name="Huang Y.-H."/>
            <person name="Pang H."/>
        </authorList>
    </citation>
    <scope>NUCLEOTIDE SEQUENCE [LARGE SCALE GENOMIC DNA]</scope>
    <source>
        <strain evidence="2">SYSU_2023b</strain>
        <tissue evidence="2">Whole body</tissue>
    </source>
</reference>
<feature type="compositionally biased region" description="Basic and acidic residues" evidence="1">
    <location>
        <begin position="7"/>
        <end position="23"/>
    </location>
</feature>
<organism evidence="2 3">
    <name type="scientific">Henosepilachna vigintioctopunctata</name>
    <dbReference type="NCBI Taxonomy" id="420089"/>
    <lineage>
        <taxon>Eukaryota</taxon>
        <taxon>Metazoa</taxon>
        <taxon>Ecdysozoa</taxon>
        <taxon>Arthropoda</taxon>
        <taxon>Hexapoda</taxon>
        <taxon>Insecta</taxon>
        <taxon>Pterygota</taxon>
        <taxon>Neoptera</taxon>
        <taxon>Endopterygota</taxon>
        <taxon>Coleoptera</taxon>
        <taxon>Polyphaga</taxon>
        <taxon>Cucujiformia</taxon>
        <taxon>Coccinelloidea</taxon>
        <taxon>Coccinellidae</taxon>
        <taxon>Epilachninae</taxon>
        <taxon>Epilachnini</taxon>
        <taxon>Henosepilachna</taxon>
    </lineage>
</organism>
<gene>
    <name evidence="2" type="ORF">WA026_020806</name>
</gene>
<evidence type="ECO:0000313" key="2">
    <source>
        <dbReference type="EMBL" id="KAK9873075.1"/>
    </source>
</evidence>
<feature type="compositionally biased region" description="Basic and acidic residues" evidence="1">
    <location>
        <begin position="141"/>
        <end position="154"/>
    </location>
</feature>
<feature type="compositionally biased region" description="Basic residues" evidence="1">
    <location>
        <begin position="119"/>
        <end position="128"/>
    </location>
</feature>
<feature type="region of interest" description="Disordered" evidence="1">
    <location>
        <begin position="1"/>
        <end position="104"/>
    </location>
</feature>
<feature type="region of interest" description="Disordered" evidence="1">
    <location>
        <begin position="116"/>
        <end position="180"/>
    </location>
</feature>
<keyword evidence="3" id="KW-1185">Reference proteome</keyword>
<accession>A0AAW1TWV2</accession>
<feature type="compositionally biased region" description="Polar residues" evidence="1">
    <location>
        <begin position="160"/>
        <end position="180"/>
    </location>
</feature>
<proteinExistence type="predicted"/>
<feature type="compositionally biased region" description="Basic and acidic residues" evidence="1">
    <location>
        <begin position="66"/>
        <end position="97"/>
    </location>
</feature>
<dbReference type="Proteomes" id="UP001431783">
    <property type="component" value="Unassembled WGS sequence"/>
</dbReference>
<dbReference type="EMBL" id="JARQZJ010000015">
    <property type="protein sequence ID" value="KAK9873075.1"/>
    <property type="molecule type" value="Genomic_DNA"/>
</dbReference>
<evidence type="ECO:0000313" key="3">
    <source>
        <dbReference type="Proteomes" id="UP001431783"/>
    </source>
</evidence>
<comment type="caution">
    <text evidence="2">The sequence shown here is derived from an EMBL/GenBank/DDBJ whole genome shotgun (WGS) entry which is preliminary data.</text>
</comment>
<name>A0AAW1TWV2_9CUCU</name>
<dbReference type="AlphaFoldDB" id="A0AAW1TWV2"/>
<protein>
    <submittedName>
        <fullName evidence="2">Uncharacterized protein</fullName>
    </submittedName>
</protein>
<sequence length="180" mass="20858">MTTQARTEMDTSMKTMRKDDVTRKKGRSASRPESGTYEEKEKFECAIASKLLGKSKKIQRSPVTSKKKEMDRRKEREDGDKRKEENEQRKGKDKDFHAPIGKMGVTWRKSSSEEFWINQKKRSVPRRRVSIENLTPSVDTKSQKRMEAGEEGRPSRRRALSSTASNTKLWILSSNTKKES</sequence>
<evidence type="ECO:0000256" key="1">
    <source>
        <dbReference type="SAM" id="MobiDB-lite"/>
    </source>
</evidence>